<feature type="region of interest" description="Disordered" evidence="3">
    <location>
        <begin position="45"/>
        <end position="66"/>
    </location>
</feature>
<comment type="subcellular location">
    <subcellularLocation>
        <location evidence="1">Secreted</location>
    </subcellularLocation>
</comment>
<accession>A0A1J0A4S8</accession>
<dbReference type="GO" id="GO:0016810">
    <property type="term" value="F:hydrolase activity, acting on carbon-nitrogen (but not peptide) bonds"/>
    <property type="evidence" value="ECO:0007669"/>
    <property type="project" value="InterPro"/>
</dbReference>
<dbReference type="InterPro" id="IPR011330">
    <property type="entry name" value="Glyco_hydro/deAcase_b/a-brl"/>
</dbReference>
<dbReference type="Proteomes" id="UP000191200">
    <property type="component" value="Chromosome"/>
</dbReference>
<proteinExistence type="predicted"/>
<evidence type="ECO:0000256" key="4">
    <source>
        <dbReference type="SAM" id="Phobius"/>
    </source>
</evidence>
<evidence type="ECO:0000259" key="5">
    <source>
        <dbReference type="PROSITE" id="PS51677"/>
    </source>
</evidence>
<keyword evidence="7" id="KW-1185">Reference proteome</keyword>
<protein>
    <recommendedName>
        <fullName evidence="5">NodB homology domain-containing protein</fullName>
    </recommendedName>
</protein>
<dbReference type="OrthoDB" id="9778320at2"/>
<organism evidence="6 7">
    <name type="scientific">Vagococcus teuberi</name>
    <dbReference type="NCBI Taxonomy" id="519472"/>
    <lineage>
        <taxon>Bacteria</taxon>
        <taxon>Bacillati</taxon>
        <taxon>Bacillota</taxon>
        <taxon>Bacilli</taxon>
        <taxon>Lactobacillales</taxon>
        <taxon>Enterococcaceae</taxon>
        <taxon>Vagococcus</taxon>
    </lineage>
</organism>
<dbReference type="GO" id="GO:0005975">
    <property type="term" value="P:carbohydrate metabolic process"/>
    <property type="evidence" value="ECO:0007669"/>
    <property type="project" value="InterPro"/>
</dbReference>
<dbReference type="Pfam" id="PF01522">
    <property type="entry name" value="Polysacc_deac_1"/>
    <property type="match status" value="1"/>
</dbReference>
<dbReference type="EMBL" id="CP017267">
    <property type="protein sequence ID" value="APB30948.1"/>
    <property type="molecule type" value="Genomic_DNA"/>
</dbReference>
<dbReference type="PANTHER" id="PTHR34216:SF3">
    <property type="entry name" value="POLY-BETA-1,6-N-ACETYL-D-GLUCOSAMINE N-DEACETYLASE"/>
    <property type="match status" value="1"/>
</dbReference>
<feature type="domain" description="NodB homology" evidence="5">
    <location>
        <begin position="135"/>
        <end position="301"/>
    </location>
</feature>
<dbReference type="PROSITE" id="PS51677">
    <property type="entry name" value="NODB"/>
    <property type="match status" value="1"/>
</dbReference>
<gene>
    <name evidence="6" type="ORF">BHY08_03325</name>
</gene>
<dbReference type="KEGG" id="vte:BHY08_03325"/>
<evidence type="ECO:0000256" key="1">
    <source>
        <dbReference type="ARBA" id="ARBA00004613"/>
    </source>
</evidence>
<evidence type="ECO:0000313" key="6">
    <source>
        <dbReference type="EMBL" id="APB30948.1"/>
    </source>
</evidence>
<dbReference type="STRING" id="519472.BHY08_03325"/>
<keyword evidence="2" id="KW-0732">Signal</keyword>
<evidence type="ECO:0000313" key="7">
    <source>
        <dbReference type="Proteomes" id="UP000191200"/>
    </source>
</evidence>
<name>A0A1J0A4S8_9ENTE</name>
<keyword evidence="4" id="KW-0812">Transmembrane</keyword>
<dbReference type="GO" id="GO:0005576">
    <property type="term" value="C:extracellular region"/>
    <property type="evidence" value="ECO:0007669"/>
    <property type="project" value="UniProtKB-SubCell"/>
</dbReference>
<feature type="transmembrane region" description="Helical" evidence="4">
    <location>
        <begin position="6"/>
        <end position="25"/>
    </location>
</feature>
<dbReference type="SUPFAM" id="SSF88713">
    <property type="entry name" value="Glycoside hydrolase/deacetylase"/>
    <property type="match status" value="1"/>
</dbReference>
<dbReference type="PANTHER" id="PTHR34216">
    <property type="match status" value="1"/>
</dbReference>
<dbReference type="InterPro" id="IPR051398">
    <property type="entry name" value="Polysacch_Deacetylase"/>
</dbReference>
<dbReference type="RefSeq" id="WP_071456526.1">
    <property type="nucleotide sequence ID" value="NZ_CP017267.1"/>
</dbReference>
<dbReference type="AlphaFoldDB" id="A0A1J0A4S8"/>
<keyword evidence="4" id="KW-0472">Membrane</keyword>
<sequence>MKKKALWTIVILLLIELILVGVYFTKNTSQNKKLKTEESSILAKSSSREIKETTTTSETKPGEIDTTDWLTSDTDISFPILMYHSLTVSNDGNTLKLPPEEFKEQMEWLKENDYYTLTPEEAYIVLTENKKPKEKIVWITLDDGYLNNYTDGFPILKQLKLNATINYITSKQDNQYYFHQADMEKMKHSGLISIESHTVSHLDLNTLSDEQIHTELLDSKKWLDDTLKQQTSVICYPAGRYDDRVEKEAELTGYKLGLTTEPGYASKNDGLFALKRIRVSPGFDKESFGNYLTSSNQYANN</sequence>
<evidence type="ECO:0000256" key="3">
    <source>
        <dbReference type="SAM" id="MobiDB-lite"/>
    </source>
</evidence>
<reference evidence="6 7" key="1">
    <citation type="submission" date="2016-09" db="EMBL/GenBank/DDBJ databases">
        <title>Vagococcus teuberi sp. nov., isolated from the Malian artisanal sour milk fene.</title>
        <authorList>
            <person name="Wullschleger S."/>
            <person name="Seifert C."/>
            <person name="Baumgartner S."/>
            <person name="Lacroix C."/>
            <person name="Bonfoh B."/>
            <person name="Stevens M.J."/>
            <person name="Meile L."/>
        </authorList>
    </citation>
    <scope>NUCLEOTIDE SEQUENCE [LARGE SCALE GENOMIC DNA]</scope>
    <source>
        <strain evidence="6 7">DSM 21459</strain>
    </source>
</reference>
<keyword evidence="4" id="KW-1133">Transmembrane helix</keyword>
<dbReference type="CDD" id="cd10918">
    <property type="entry name" value="CE4_NodB_like_5s_6s"/>
    <property type="match status" value="1"/>
</dbReference>
<evidence type="ECO:0000256" key="2">
    <source>
        <dbReference type="ARBA" id="ARBA00022729"/>
    </source>
</evidence>
<dbReference type="InterPro" id="IPR002509">
    <property type="entry name" value="NODB_dom"/>
</dbReference>
<dbReference type="Gene3D" id="3.20.20.370">
    <property type="entry name" value="Glycoside hydrolase/deacetylase"/>
    <property type="match status" value="1"/>
</dbReference>